<comment type="caution">
    <text evidence="1">The sequence shown here is derived from an EMBL/GenBank/DDBJ whole genome shotgun (WGS) entry which is preliminary data.</text>
</comment>
<name>A0A4C1T257_EUMVA</name>
<sequence>MEFGGMKRKVDAEGRQFQQKWYEESFFILHNGLEPPSQLINGPLETAQKANGSIVSWEFARFPKFKDAICFGFLSDEREVTVLKPRIEDCNQK</sequence>
<dbReference type="Proteomes" id="UP000299102">
    <property type="component" value="Unassembled WGS sequence"/>
</dbReference>
<protein>
    <submittedName>
        <fullName evidence="1">Uncharacterized protein</fullName>
    </submittedName>
</protein>
<proteinExistence type="predicted"/>
<organism evidence="1 2">
    <name type="scientific">Eumeta variegata</name>
    <name type="common">Bagworm moth</name>
    <name type="synonym">Eumeta japonica</name>
    <dbReference type="NCBI Taxonomy" id="151549"/>
    <lineage>
        <taxon>Eukaryota</taxon>
        <taxon>Metazoa</taxon>
        <taxon>Ecdysozoa</taxon>
        <taxon>Arthropoda</taxon>
        <taxon>Hexapoda</taxon>
        <taxon>Insecta</taxon>
        <taxon>Pterygota</taxon>
        <taxon>Neoptera</taxon>
        <taxon>Endopterygota</taxon>
        <taxon>Lepidoptera</taxon>
        <taxon>Glossata</taxon>
        <taxon>Ditrysia</taxon>
        <taxon>Tineoidea</taxon>
        <taxon>Psychidae</taxon>
        <taxon>Oiketicinae</taxon>
        <taxon>Eumeta</taxon>
    </lineage>
</organism>
<dbReference type="EMBL" id="BGZK01000032">
    <property type="protein sequence ID" value="GBP08583.1"/>
    <property type="molecule type" value="Genomic_DNA"/>
</dbReference>
<gene>
    <name evidence="1" type="ORF">EVAR_7201_1</name>
</gene>
<evidence type="ECO:0000313" key="1">
    <source>
        <dbReference type="EMBL" id="GBP08583.1"/>
    </source>
</evidence>
<accession>A0A4C1T257</accession>
<reference evidence="1 2" key="1">
    <citation type="journal article" date="2019" name="Commun. Biol.">
        <title>The bagworm genome reveals a unique fibroin gene that provides high tensile strength.</title>
        <authorList>
            <person name="Kono N."/>
            <person name="Nakamura H."/>
            <person name="Ohtoshi R."/>
            <person name="Tomita M."/>
            <person name="Numata K."/>
            <person name="Arakawa K."/>
        </authorList>
    </citation>
    <scope>NUCLEOTIDE SEQUENCE [LARGE SCALE GENOMIC DNA]</scope>
</reference>
<dbReference type="AlphaFoldDB" id="A0A4C1T257"/>
<evidence type="ECO:0000313" key="2">
    <source>
        <dbReference type="Proteomes" id="UP000299102"/>
    </source>
</evidence>
<keyword evidence="2" id="KW-1185">Reference proteome</keyword>